<dbReference type="InterPro" id="IPR001387">
    <property type="entry name" value="Cro/C1-type_HTH"/>
</dbReference>
<feature type="domain" description="HTH cro/C1-type" evidence="2">
    <location>
        <begin position="24"/>
        <end position="76"/>
    </location>
</feature>
<dbReference type="CDD" id="cd00093">
    <property type="entry name" value="HTH_XRE"/>
    <property type="match status" value="1"/>
</dbReference>
<dbReference type="SUPFAM" id="SSF47413">
    <property type="entry name" value="lambda repressor-like DNA-binding domains"/>
    <property type="match status" value="1"/>
</dbReference>
<organism evidence="3 4">
    <name type="scientific">Chromobacterium alticapitis</name>
    <dbReference type="NCBI Taxonomy" id="2073169"/>
    <lineage>
        <taxon>Bacteria</taxon>
        <taxon>Pseudomonadati</taxon>
        <taxon>Pseudomonadota</taxon>
        <taxon>Betaproteobacteria</taxon>
        <taxon>Neisseriales</taxon>
        <taxon>Chromobacteriaceae</taxon>
        <taxon>Chromobacterium</taxon>
    </lineage>
</organism>
<dbReference type="SMART" id="SM00530">
    <property type="entry name" value="HTH_XRE"/>
    <property type="match status" value="1"/>
</dbReference>
<dbReference type="PROSITE" id="PS50943">
    <property type="entry name" value="HTH_CROC1"/>
    <property type="match status" value="1"/>
</dbReference>
<dbReference type="GO" id="GO:0003677">
    <property type="term" value="F:DNA binding"/>
    <property type="evidence" value="ECO:0007669"/>
    <property type="project" value="InterPro"/>
</dbReference>
<feature type="compositionally biased region" description="Polar residues" evidence="1">
    <location>
        <begin position="87"/>
        <end position="98"/>
    </location>
</feature>
<dbReference type="Gene3D" id="1.10.260.40">
    <property type="entry name" value="lambda repressor-like DNA-binding domains"/>
    <property type="match status" value="1"/>
</dbReference>
<dbReference type="AlphaFoldDB" id="A0A2S5DAQ8"/>
<keyword evidence="4" id="KW-1185">Reference proteome</keyword>
<evidence type="ECO:0000259" key="2">
    <source>
        <dbReference type="PROSITE" id="PS50943"/>
    </source>
</evidence>
<dbReference type="Proteomes" id="UP000237082">
    <property type="component" value="Unassembled WGS sequence"/>
</dbReference>
<gene>
    <name evidence="3" type="ORF">C2I19_20810</name>
</gene>
<evidence type="ECO:0000313" key="4">
    <source>
        <dbReference type="Proteomes" id="UP000237082"/>
    </source>
</evidence>
<comment type="caution">
    <text evidence="3">The sequence shown here is derived from an EMBL/GenBank/DDBJ whole genome shotgun (WGS) entry which is preliminary data.</text>
</comment>
<evidence type="ECO:0000313" key="3">
    <source>
        <dbReference type="EMBL" id="POZ60081.1"/>
    </source>
</evidence>
<proteinExistence type="predicted"/>
<accession>A0A2S5DAQ8</accession>
<dbReference type="RefSeq" id="WP_103904491.1">
    <property type="nucleotide sequence ID" value="NZ_PQWB01000176.1"/>
</dbReference>
<sequence>MKPTPAPSAHLTPAEQEAELGHQIKAYRLLHNLSQATLAARAGISPRALRNLEAGHGSSLTTFIQVVRALGRESWFQTLAPIPTINPLTMTRTATPRQRASKPRRPPGDKTKPAR</sequence>
<feature type="compositionally biased region" description="Basic and acidic residues" evidence="1">
    <location>
        <begin position="106"/>
        <end position="115"/>
    </location>
</feature>
<dbReference type="InterPro" id="IPR010982">
    <property type="entry name" value="Lambda_DNA-bd_dom_sf"/>
</dbReference>
<dbReference type="OrthoDB" id="122879at2"/>
<reference evidence="4" key="1">
    <citation type="submission" date="2018-02" db="EMBL/GenBank/DDBJ databases">
        <authorList>
            <person name="O'Hara-Hanley K."/>
            <person name="Soby S."/>
        </authorList>
    </citation>
    <scope>NUCLEOTIDE SEQUENCE [LARGE SCALE GENOMIC DNA]</scope>
    <source>
        <strain evidence="4">MWU14-2602</strain>
    </source>
</reference>
<dbReference type="Pfam" id="PF01381">
    <property type="entry name" value="HTH_3"/>
    <property type="match status" value="1"/>
</dbReference>
<protein>
    <submittedName>
        <fullName evidence="3">XRE family transcriptional regulator</fullName>
    </submittedName>
</protein>
<feature type="region of interest" description="Disordered" evidence="1">
    <location>
        <begin position="87"/>
        <end position="115"/>
    </location>
</feature>
<dbReference type="EMBL" id="PQWB01000176">
    <property type="protein sequence ID" value="POZ60081.1"/>
    <property type="molecule type" value="Genomic_DNA"/>
</dbReference>
<evidence type="ECO:0000256" key="1">
    <source>
        <dbReference type="SAM" id="MobiDB-lite"/>
    </source>
</evidence>
<name>A0A2S5DAQ8_9NEIS</name>